<dbReference type="EMBL" id="LAZR01001418">
    <property type="protein sequence ID" value="KKN44955.1"/>
    <property type="molecule type" value="Genomic_DNA"/>
</dbReference>
<comment type="caution">
    <text evidence="2">The sequence shown here is derived from an EMBL/GenBank/DDBJ whole genome shotgun (WGS) entry which is preliminary data.</text>
</comment>
<dbReference type="Pfam" id="PF25535">
    <property type="entry name" value="DUF7919"/>
    <property type="match status" value="1"/>
</dbReference>
<reference evidence="2" key="1">
    <citation type="journal article" date="2015" name="Nature">
        <title>Complex archaea that bridge the gap between prokaryotes and eukaryotes.</title>
        <authorList>
            <person name="Spang A."/>
            <person name="Saw J.H."/>
            <person name="Jorgensen S.L."/>
            <person name="Zaremba-Niedzwiedzka K."/>
            <person name="Martijn J."/>
            <person name="Lind A.E."/>
            <person name="van Eijk R."/>
            <person name="Schleper C."/>
            <person name="Guy L."/>
            <person name="Ettema T.J."/>
        </authorList>
    </citation>
    <scope>NUCLEOTIDE SEQUENCE</scope>
</reference>
<name>A0A0F9QLB3_9ZZZZ</name>
<evidence type="ECO:0000259" key="1">
    <source>
        <dbReference type="Pfam" id="PF25535"/>
    </source>
</evidence>
<sequence>MKNKEIEQQHIKSQNSLKKYAKDNGFEVPDILEYKIVAIGYLSIDEEFKKGEVSTNFLTKLKVLWGEGIMGGSLGSHECEFCIDEGNYENRGTSSEEKELIDKENNIKYFFPKMIFHYITEHNFKPSNKFIEFVMRK</sequence>
<organism evidence="2">
    <name type="scientific">marine sediment metagenome</name>
    <dbReference type="NCBI Taxonomy" id="412755"/>
    <lineage>
        <taxon>unclassified sequences</taxon>
        <taxon>metagenomes</taxon>
        <taxon>ecological metagenomes</taxon>
    </lineage>
</organism>
<protein>
    <recommendedName>
        <fullName evidence="1">DUF7919 domain-containing protein</fullName>
    </recommendedName>
</protein>
<evidence type="ECO:0000313" key="2">
    <source>
        <dbReference type="EMBL" id="KKN44955.1"/>
    </source>
</evidence>
<proteinExistence type="predicted"/>
<feature type="domain" description="DUF7919" evidence="1">
    <location>
        <begin position="33"/>
        <end position="135"/>
    </location>
</feature>
<dbReference type="AlphaFoldDB" id="A0A0F9QLB3"/>
<accession>A0A0F9QLB3</accession>
<dbReference type="InterPro" id="IPR057679">
    <property type="entry name" value="DUF7919"/>
</dbReference>
<gene>
    <name evidence="2" type="ORF">LCGC14_0687760</name>
</gene>